<dbReference type="RefSeq" id="WP_346241176.1">
    <property type="nucleotide sequence ID" value="NZ_JAZHYP010000003.1"/>
</dbReference>
<reference evidence="2 3" key="1">
    <citation type="submission" date="2024-01" db="EMBL/GenBank/DDBJ databases">
        <title>Mariniflexile litorale sp. nov., isolated from the shallow sediments of the Sea of Japan.</title>
        <authorList>
            <person name="Romanenko L."/>
            <person name="Bystritskaya E."/>
            <person name="Isaeva M."/>
        </authorList>
    </citation>
    <scope>NUCLEOTIDE SEQUENCE [LARGE SCALE GENOMIC DNA]</scope>
    <source>
        <strain evidence="2 3">KCTC 32427</strain>
    </source>
</reference>
<comment type="caution">
    <text evidence="2">The sequence shown here is derived from an EMBL/GenBank/DDBJ whole genome shotgun (WGS) entry which is preliminary data.</text>
</comment>
<evidence type="ECO:0000256" key="1">
    <source>
        <dbReference type="SAM" id="Phobius"/>
    </source>
</evidence>
<evidence type="ECO:0000313" key="3">
    <source>
        <dbReference type="Proteomes" id="UP001416393"/>
    </source>
</evidence>
<keyword evidence="3" id="KW-1185">Reference proteome</keyword>
<sequence length="129" mass="15241">MNRFFNFITENGLAIGGFFMILISCIVLRNGYLDEKITEKNNYVKVRVVDCYEYGKRNYFLKFEYDEKTYVKRTKALYCEKVSGKNEIEILINDNKDGFILLDEYENDFTFGIILFSISLVIIYKGVKK</sequence>
<keyword evidence="1" id="KW-0812">Transmembrane</keyword>
<feature type="transmembrane region" description="Helical" evidence="1">
    <location>
        <begin position="109"/>
        <end position="127"/>
    </location>
</feature>
<dbReference type="Proteomes" id="UP001416393">
    <property type="component" value="Unassembled WGS sequence"/>
</dbReference>
<proteinExistence type="predicted"/>
<accession>A0ABV0ADI5</accession>
<dbReference type="EMBL" id="JAZHYP010000003">
    <property type="protein sequence ID" value="MEN3323580.1"/>
    <property type="molecule type" value="Genomic_DNA"/>
</dbReference>
<keyword evidence="1" id="KW-0472">Membrane</keyword>
<evidence type="ECO:0008006" key="4">
    <source>
        <dbReference type="Google" id="ProtNLM"/>
    </source>
</evidence>
<keyword evidence="1" id="KW-1133">Transmembrane helix</keyword>
<organism evidence="2 3">
    <name type="scientific">Mariniflexile soesokkakense</name>
    <dbReference type="NCBI Taxonomy" id="1343160"/>
    <lineage>
        <taxon>Bacteria</taxon>
        <taxon>Pseudomonadati</taxon>
        <taxon>Bacteroidota</taxon>
        <taxon>Flavobacteriia</taxon>
        <taxon>Flavobacteriales</taxon>
        <taxon>Flavobacteriaceae</taxon>
        <taxon>Mariniflexile</taxon>
    </lineage>
</organism>
<protein>
    <recommendedName>
        <fullName evidence="4">Lipoprotein</fullName>
    </recommendedName>
</protein>
<evidence type="ECO:0000313" key="2">
    <source>
        <dbReference type="EMBL" id="MEN3323580.1"/>
    </source>
</evidence>
<dbReference type="PROSITE" id="PS51257">
    <property type="entry name" value="PROKAR_LIPOPROTEIN"/>
    <property type="match status" value="1"/>
</dbReference>
<gene>
    <name evidence="2" type="ORF">VP395_07565</name>
</gene>
<name>A0ABV0ADI5_9FLAO</name>
<feature type="transmembrane region" description="Helical" evidence="1">
    <location>
        <begin position="12"/>
        <end position="32"/>
    </location>
</feature>